<accession>A0A6C0BHV8</accession>
<evidence type="ECO:0008006" key="2">
    <source>
        <dbReference type="Google" id="ProtNLM"/>
    </source>
</evidence>
<dbReference type="AlphaFoldDB" id="A0A6C0BHV8"/>
<organism evidence="1">
    <name type="scientific">viral metagenome</name>
    <dbReference type="NCBI Taxonomy" id="1070528"/>
    <lineage>
        <taxon>unclassified sequences</taxon>
        <taxon>metagenomes</taxon>
        <taxon>organismal metagenomes</taxon>
    </lineage>
</organism>
<evidence type="ECO:0000313" key="1">
    <source>
        <dbReference type="EMBL" id="QHS91311.1"/>
    </source>
</evidence>
<sequence length="752" mass="86797">MSTPAPKILNLNAPSVRNQRTLVWLQKQVNTVPWHKWDGIVTSLSDYHTWSNYPTQSNIVGIAITTLSIDIDTFLKDLLPISKKLTMILLAPSILEQKSEDFWVEHFDNILPLDTILSSYPFLVKPWDGTAADAVAIFAVLCRYHRVVDCQTSEERKASQPDITYTYNETPGQAWMVTQFFRHSDAARHKEIKECLVRNCACPHLDQIVLLNETDLSSEWNQVHKKGPLKGKLVIPGAEKIKQVIIGKRLLYADFLKYVKDSVPANVYTILCNADIYFGDSLLELWKMKMEDRMLALLRWDVDEMGQAKLFGPRADSQDVWIFLSQSIKQRTWNQATFGFSLGQPGCDNAFAGHILRQGFLLSNPGLTFQTFHLHQSNVRNYSKKDYIKSDLYINLAPTYIIDTKQEILPDYAPQCICNELVSFEVKSSSMSNEITYCTMLEKAGRYQWEPSVENHYFEPAIPVYSWKNACVSPNGLVYDLYHIYTGKHQDEPRFNYWKEANVSIFTPLQPQKKMIAIPFMNTDRLKHPDTYILHYFSRCMRLRTMYPDASFWIHKPFLTYLSYFQCDFPSCPLFDDATACWCDEVVGFLPGPSSSELGAEDITCLRQMLPTWKEKPTEKVCTIILDDVLTIEYVNDRIVPFLLEKNEEWTIRVVSQEDYASYDALIGSSLCILVGGQDTQEKWAKLWALPQTCCLMEFQQELQIDGECQHLAHIAGLQPWILLLSKGRRKDVQDQIMEQLEKWWKKNGIMV</sequence>
<dbReference type="EMBL" id="MN739158">
    <property type="protein sequence ID" value="QHS91311.1"/>
    <property type="molecule type" value="Genomic_DNA"/>
</dbReference>
<name>A0A6C0BHV8_9ZZZZ</name>
<reference evidence="1" key="1">
    <citation type="journal article" date="2020" name="Nature">
        <title>Giant virus diversity and host interactions through global metagenomics.</title>
        <authorList>
            <person name="Schulz F."/>
            <person name="Roux S."/>
            <person name="Paez-Espino D."/>
            <person name="Jungbluth S."/>
            <person name="Walsh D.A."/>
            <person name="Denef V.J."/>
            <person name="McMahon K.D."/>
            <person name="Konstantinidis K.T."/>
            <person name="Eloe-Fadrosh E.A."/>
            <person name="Kyrpides N.C."/>
            <person name="Woyke T."/>
        </authorList>
    </citation>
    <scope>NUCLEOTIDE SEQUENCE</scope>
    <source>
        <strain evidence="1">GVMAG-M-3300013004-44</strain>
    </source>
</reference>
<protein>
    <recommendedName>
        <fullName evidence="2">Nucleotide-diphospho-sugar transferase domain-containing protein</fullName>
    </recommendedName>
</protein>
<proteinExistence type="predicted"/>